<feature type="non-terminal residue" evidence="3">
    <location>
        <position position="214"/>
    </location>
</feature>
<evidence type="ECO:0000259" key="2">
    <source>
        <dbReference type="Pfam" id="PF12704"/>
    </source>
</evidence>
<reference evidence="3" key="1">
    <citation type="submission" date="2018-06" db="EMBL/GenBank/DDBJ databases">
        <authorList>
            <person name="Zhirakovskaya E."/>
        </authorList>
    </citation>
    <scope>NUCLEOTIDE SEQUENCE</scope>
</reference>
<dbReference type="GO" id="GO:0022857">
    <property type="term" value="F:transmembrane transporter activity"/>
    <property type="evidence" value="ECO:0007669"/>
    <property type="project" value="TreeGrafter"/>
</dbReference>
<keyword evidence="1" id="KW-1133">Transmembrane helix</keyword>
<feature type="domain" description="MacB-like periplasmic core" evidence="2">
    <location>
        <begin position="25"/>
        <end position="213"/>
    </location>
</feature>
<gene>
    <name evidence="3" type="ORF">MNBD_PLANCTO03-169</name>
</gene>
<protein>
    <recommendedName>
        <fullName evidence="2">MacB-like periplasmic core domain-containing protein</fullName>
    </recommendedName>
</protein>
<evidence type="ECO:0000256" key="1">
    <source>
        <dbReference type="SAM" id="Phobius"/>
    </source>
</evidence>
<organism evidence="3">
    <name type="scientific">hydrothermal vent metagenome</name>
    <dbReference type="NCBI Taxonomy" id="652676"/>
    <lineage>
        <taxon>unclassified sequences</taxon>
        <taxon>metagenomes</taxon>
        <taxon>ecological metagenomes</taxon>
    </lineage>
</organism>
<sequence>MILFRVLLQTFGLALGQIWANKVRSLLTTLGVIIGVASVVAVIAALQGLKTTVLDEFGKIGANRVYIYGSVPRSLRHTNRWREVQLKLPEIEAIRDRCDTITSITPEMWSRFTTEYGERKLDSVPTIGIWPAWHNIAGRQVIDGRQFITIDESERRFVCLINDKAIEELDLPREPVGEYLRIAGKRFLIVGVVETITLNLFGGGDGRAELFVPF</sequence>
<dbReference type="PANTHER" id="PTHR30572:SF4">
    <property type="entry name" value="ABC TRANSPORTER PERMEASE YTRF"/>
    <property type="match status" value="1"/>
</dbReference>
<dbReference type="AlphaFoldDB" id="A0A3B1DX70"/>
<keyword evidence="1" id="KW-0472">Membrane</keyword>
<name>A0A3B1DX70_9ZZZZ</name>
<dbReference type="InterPro" id="IPR025857">
    <property type="entry name" value="MacB_PCD"/>
</dbReference>
<dbReference type="InterPro" id="IPR050250">
    <property type="entry name" value="Macrolide_Exporter_MacB"/>
</dbReference>
<keyword evidence="1" id="KW-0812">Transmembrane</keyword>
<evidence type="ECO:0000313" key="3">
    <source>
        <dbReference type="EMBL" id="VAX40758.1"/>
    </source>
</evidence>
<dbReference type="PANTHER" id="PTHR30572">
    <property type="entry name" value="MEMBRANE COMPONENT OF TRANSPORTER-RELATED"/>
    <property type="match status" value="1"/>
</dbReference>
<accession>A0A3B1DX70</accession>
<feature type="transmembrane region" description="Helical" evidence="1">
    <location>
        <begin position="30"/>
        <end position="49"/>
    </location>
</feature>
<proteinExistence type="predicted"/>
<dbReference type="EMBL" id="UOGK01000439">
    <property type="protein sequence ID" value="VAX40758.1"/>
    <property type="molecule type" value="Genomic_DNA"/>
</dbReference>
<dbReference type="Pfam" id="PF12704">
    <property type="entry name" value="MacB_PCD"/>
    <property type="match status" value="1"/>
</dbReference>
<dbReference type="GO" id="GO:0005886">
    <property type="term" value="C:plasma membrane"/>
    <property type="evidence" value="ECO:0007669"/>
    <property type="project" value="TreeGrafter"/>
</dbReference>